<evidence type="ECO:0000313" key="5">
    <source>
        <dbReference type="Proteomes" id="UP000280298"/>
    </source>
</evidence>
<dbReference type="RefSeq" id="WP_126396650.1">
    <property type="nucleotide sequence ID" value="NZ_CP034539.1"/>
</dbReference>
<dbReference type="AlphaFoldDB" id="A0A3S9MI96"/>
<dbReference type="EMBL" id="CP034539">
    <property type="protein sequence ID" value="AZQ38893.1"/>
    <property type="molecule type" value="Genomic_DNA"/>
</dbReference>
<proteinExistence type="predicted"/>
<feature type="compositionally biased region" description="Low complexity" evidence="1">
    <location>
        <begin position="37"/>
        <end position="52"/>
    </location>
</feature>
<feature type="compositionally biased region" description="Low complexity" evidence="1">
    <location>
        <begin position="74"/>
        <end position="96"/>
    </location>
</feature>
<evidence type="ECO:0000259" key="3">
    <source>
        <dbReference type="Pfam" id="PF10708"/>
    </source>
</evidence>
<feature type="region of interest" description="Disordered" evidence="1">
    <location>
        <begin position="1"/>
        <end position="147"/>
    </location>
</feature>
<keyword evidence="2" id="KW-0812">Transmembrane</keyword>
<dbReference type="KEGG" id="scya:EJ357_40160"/>
<evidence type="ECO:0000313" key="4">
    <source>
        <dbReference type="EMBL" id="AZQ38893.1"/>
    </source>
</evidence>
<gene>
    <name evidence="4" type="ORF">EJ357_40160</name>
</gene>
<name>A0A3S9MI96_9ACTN</name>
<accession>A0A3S9MI96</accession>
<sequence length="402" mass="39645">MTQVTPPGWYPDPGRKSDGPPTERWWDGKAWTDQVRPAGSAASWAPPGEPAADAAQSGPPPTDGAPSGQPPSDGAPSGQPAADADPSAQPATGEAPPAYPPAGGTPPGQPAAGTAHPAYPGQPLAYGAQLPYPVHPGYPGEPQSGGRRGLRTGIAVGVAAVVLASIGVGVYALTADSGSGGGSATSQQGPGGPGGQGGPGGPGGGDGGGNGGSGGQSPSPDQSEAPKVDSGSVTDPVSGISLPIPDGWYGQQVNWGAHVASDETYKCPAETSQTCQKGGAYSAPALALGAKGDTAEEIAKADIEANAEESYGKGYGEITSHEVLASKAVTVAGQKGYLVRWKAVTSKGTDGYVESLAFPSPVSEQQMVLVRLGVDTTEKQSILDEIAKGIKVSTGGGTGQDV</sequence>
<keyword evidence="5" id="KW-1185">Reference proteome</keyword>
<dbReference type="OrthoDB" id="4463773at2"/>
<feature type="transmembrane region" description="Helical" evidence="2">
    <location>
        <begin position="153"/>
        <end position="173"/>
    </location>
</feature>
<dbReference type="Pfam" id="PF10708">
    <property type="entry name" value="DUF2510"/>
    <property type="match status" value="1"/>
</dbReference>
<keyword evidence="2" id="KW-0472">Membrane</keyword>
<protein>
    <submittedName>
        <fullName evidence="4">DUF2510 domain-containing protein</fullName>
    </submittedName>
</protein>
<evidence type="ECO:0000256" key="2">
    <source>
        <dbReference type="SAM" id="Phobius"/>
    </source>
</evidence>
<feature type="domain" description="DUF2510" evidence="3">
    <location>
        <begin position="7"/>
        <end position="43"/>
    </location>
</feature>
<dbReference type="Proteomes" id="UP000280298">
    <property type="component" value="Chromosome"/>
</dbReference>
<evidence type="ECO:0000256" key="1">
    <source>
        <dbReference type="SAM" id="MobiDB-lite"/>
    </source>
</evidence>
<organism evidence="4 5">
    <name type="scientific">Streptomyces cyaneochromogenes</name>
    <dbReference type="NCBI Taxonomy" id="2496836"/>
    <lineage>
        <taxon>Bacteria</taxon>
        <taxon>Bacillati</taxon>
        <taxon>Actinomycetota</taxon>
        <taxon>Actinomycetes</taxon>
        <taxon>Kitasatosporales</taxon>
        <taxon>Streptomycetaceae</taxon>
        <taxon>Streptomyces</taxon>
    </lineage>
</organism>
<feature type="region of interest" description="Disordered" evidence="1">
    <location>
        <begin position="176"/>
        <end position="245"/>
    </location>
</feature>
<keyword evidence="2" id="KW-1133">Transmembrane helix</keyword>
<reference evidence="4 5" key="1">
    <citation type="journal article" date="2019" name="Int. J. Syst. Evol. Microbiol.">
        <title>Streptomyces cyaneochromogenes sp. nov., a blue pigment-producing actinomycete from manganese-contaminated soil.</title>
        <authorList>
            <person name="Tang X."/>
            <person name="Zhao J."/>
            <person name="Li K."/>
            <person name="Chen Z."/>
            <person name="Sun Y."/>
            <person name="Gao J."/>
        </authorList>
    </citation>
    <scope>NUCLEOTIDE SEQUENCE [LARGE SCALE GENOMIC DNA]</scope>
    <source>
        <strain evidence="4 5">MK-45</strain>
    </source>
</reference>
<feature type="compositionally biased region" description="Gly residues" evidence="1">
    <location>
        <begin position="178"/>
        <end position="215"/>
    </location>
</feature>
<dbReference type="InterPro" id="IPR018929">
    <property type="entry name" value="DUF2510"/>
</dbReference>
<feature type="compositionally biased region" description="Pro residues" evidence="1">
    <location>
        <begin position="97"/>
        <end position="109"/>
    </location>
</feature>